<dbReference type="Gene3D" id="3.50.50.60">
    <property type="entry name" value="FAD/NAD(P)-binding domain"/>
    <property type="match status" value="1"/>
</dbReference>
<feature type="domain" description="RsdA/BaiN/AoA(So)-like Rossmann fold-like" evidence="4">
    <location>
        <begin position="6"/>
        <end position="395"/>
    </location>
</feature>
<dbReference type="EMBL" id="CAFBMT010000009">
    <property type="protein sequence ID" value="CAB4936523.1"/>
    <property type="molecule type" value="Genomic_DNA"/>
</dbReference>
<dbReference type="EMBL" id="CAESGF010000009">
    <property type="protein sequence ID" value="CAB4363976.1"/>
    <property type="molecule type" value="Genomic_DNA"/>
</dbReference>
<dbReference type="InterPro" id="IPR057661">
    <property type="entry name" value="RsdA/BaiN/AoA(So)_Rossmann"/>
</dbReference>
<evidence type="ECO:0000313" key="9">
    <source>
        <dbReference type="EMBL" id="CAB4981178.1"/>
    </source>
</evidence>
<name>A0A6J7IZL1_9ZZZZ</name>
<dbReference type="EMBL" id="CAEZYF010000009">
    <property type="protein sequence ID" value="CAB4724927.1"/>
    <property type="molecule type" value="Genomic_DNA"/>
</dbReference>
<dbReference type="Pfam" id="PF03486">
    <property type="entry name" value="HI0933_like"/>
    <property type="match status" value="1"/>
</dbReference>
<evidence type="ECO:0000256" key="2">
    <source>
        <dbReference type="ARBA" id="ARBA00022630"/>
    </source>
</evidence>
<comment type="cofactor">
    <cofactor evidence="1">
        <name>FAD</name>
        <dbReference type="ChEBI" id="CHEBI:57692"/>
    </cofactor>
</comment>
<dbReference type="InterPro" id="IPR036188">
    <property type="entry name" value="FAD/NAD-bd_sf"/>
</dbReference>
<evidence type="ECO:0000256" key="1">
    <source>
        <dbReference type="ARBA" id="ARBA00001974"/>
    </source>
</evidence>
<dbReference type="SUPFAM" id="SSF160996">
    <property type="entry name" value="HI0933 insert domain-like"/>
    <property type="match status" value="1"/>
</dbReference>
<dbReference type="Pfam" id="PF22780">
    <property type="entry name" value="HI0933_like_1st"/>
    <property type="match status" value="1"/>
</dbReference>
<evidence type="ECO:0000313" key="7">
    <source>
        <dbReference type="EMBL" id="CAB4724927.1"/>
    </source>
</evidence>
<dbReference type="AlphaFoldDB" id="A0A6J7IZL1"/>
<dbReference type="SUPFAM" id="SSF51905">
    <property type="entry name" value="FAD/NAD(P)-binding domain"/>
    <property type="match status" value="1"/>
</dbReference>
<keyword evidence="3" id="KW-0274">FAD</keyword>
<dbReference type="EMBL" id="CAFBOL010000014">
    <property type="protein sequence ID" value="CAB4981178.1"/>
    <property type="molecule type" value="Genomic_DNA"/>
</dbReference>
<proteinExistence type="predicted"/>
<sequence>MSPSASIVGGGPAGLIAAEVLAAAGWAVTVYEHMPSVGRKLLLAGRSGLNLTHAEHLSDLLARYADAEVVQAAVREFDPTALRAWSAGLGETTFIGSSGRVFPHSTRATPLLRAWLARLDALGVRIAVRHRWIGWGAEPTTPRFRRADGSEVEVASDAAVFALGGASWPRVGSDGAWVAGFRAAGVVVHELQPANCGALIDWTPEFAERCAGQPLKNVALGVADTWVRGDITITTSGLESGPVYPQTAAIRTSVERTGACTIVVDLQPDLDQSAIHQRLARRRPKESLSTWLRRALSLTPAAIGVLREATGNDVPSDPESLARLVKAVPLLVRGVSPIARAISSAGGIALTEVDEHLMLRRLPGVFVAGEMLDWEAPTGGYLLQASFSTGVAAAHGAIARQALGGDAR</sequence>
<evidence type="ECO:0000256" key="3">
    <source>
        <dbReference type="ARBA" id="ARBA00022827"/>
    </source>
</evidence>
<protein>
    <submittedName>
        <fullName evidence="8">Unannotated protein</fullName>
    </submittedName>
</protein>
<dbReference type="Gene3D" id="1.10.8.260">
    <property type="entry name" value="HI0933 insert domain-like"/>
    <property type="match status" value="1"/>
</dbReference>
<dbReference type="NCBIfam" id="TIGR03862">
    <property type="entry name" value="flavo_PP4765"/>
    <property type="match status" value="1"/>
</dbReference>
<keyword evidence="2" id="KW-0285">Flavoprotein</keyword>
<dbReference type="InterPro" id="IPR055178">
    <property type="entry name" value="RsdA/BaiN/AoA(So)-like_dom"/>
</dbReference>
<reference evidence="8" key="1">
    <citation type="submission" date="2020-05" db="EMBL/GenBank/DDBJ databases">
        <authorList>
            <person name="Chiriac C."/>
            <person name="Salcher M."/>
            <person name="Ghai R."/>
            <person name="Kavagutti S V."/>
        </authorList>
    </citation>
    <scope>NUCLEOTIDE SEQUENCE</scope>
</reference>
<dbReference type="Gene3D" id="2.40.30.10">
    <property type="entry name" value="Translation factors"/>
    <property type="match status" value="1"/>
</dbReference>
<organism evidence="8">
    <name type="scientific">freshwater metagenome</name>
    <dbReference type="NCBI Taxonomy" id="449393"/>
    <lineage>
        <taxon>unclassified sequences</taxon>
        <taxon>metagenomes</taxon>
        <taxon>ecological metagenomes</taxon>
    </lineage>
</organism>
<evidence type="ECO:0000259" key="5">
    <source>
        <dbReference type="Pfam" id="PF22780"/>
    </source>
</evidence>
<evidence type="ECO:0000313" key="8">
    <source>
        <dbReference type="EMBL" id="CAB4936523.1"/>
    </source>
</evidence>
<gene>
    <name evidence="7" type="ORF">UFOPK2656_01700</name>
    <name evidence="8" type="ORF">UFOPK3651_01842</name>
    <name evidence="9" type="ORF">UFOPK3931_00815</name>
    <name evidence="6" type="ORF">UFOPK4189_01745</name>
</gene>
<dbReference type="InterPro" id="IPR022460">
    <property type="entry name" value="Flavoprotein_PP4765"/>
</dbReference>
<evidence type="ECO:0000259" key="4">
    <source>
        <dbReference type="Pfam" id="PF03486"/>
    </source>
</evidence>
<dbReference type="NCBIfam" id="TIGR00275">
    <property type="entry name" value="aminoacetone oxidase family FAD-binding enzyme"/>
    <property type="match status" value="1"/>
</dbReference>
<dbReference type="InterPro" id="IPR023166">
    <property type="entry name" value="BaiN-like_dom_sf"/>
</dbReference>
<feature type="domain" description="RsdA/BaiN/AoA(So)-like insert" evidence="5">
    <location>
        <begin position="192"/>
        <end position="343"/>
    </location>
</feature>
<dbReference type="InterPro" id="IPR004792">
    <property type="entry name" value="BaiN-like"/>
</dbReference>
<dbReference type="PANTHER" id="PTHR42887">
    <property type="entry name" value="OS12G0638800 PROTEIN"/>
    <property type="match status" value="1"/>
</dbReference>
<dbReference type="PANTHER" id="PTHR42887:SF1">
    <property type="entry name" value="BLR3961 PROTEIN"/>
    <property type="match status" value="1"/>
</dbReference>
<accession>A0A6J7IZL1</accession>
<dbReference type="PRINTS" id="PR00419">
    <property type="entry name" value="ADXRDTASE"/>
</dbReference>
<evidence type="ECO:0000313" key="6">
    <source>
        <dbReference type="EMBL" id="CAB4363976.1"/>
    </source>
</evidence>